<protein>
    <submittedName>
        <fullName evidence="4">Secreted protein</fullName>
    </submittedName>
</protein>
<evidence type="ECO:0000313" key="4">
    <source>
        <dbReference type="WBParaSite" id="NBR_0000770401-mRNA-1"/>
    </source>
</evidence>
<accession>A0A0N4XXI5</accession>
<proteinExistence type="predicted"/>
<evidence type="ECO:0000256" key="1">
    <source>
        <dbReference type="SAM" id="SignalP"/>
    </source>
</evidence>
<sequence length="133" mass="15282">MQFWLRLTLVCCFVVLLLATNHQQDKRPALLSRYGRAVLSRYGKRSPGVVAPDNDLWYTTVDRSAKDRQLIQIVPESHTSSLRRDRTAVVPKRKWRVHVHTVHGRVEEVTESKTSCRNRISSTAIVVVVIIHV</sequence>
<reference evidence="2 3" key="2">
    <citation type="submission" date="2018-11" db="EMBL/GenBank/DDBJ databases">
        <authorList>
            <consortium name="Pathogen Informatics"/>
        </authorList>
    </citation>
    <scope>NUCLEOTIDE SEQUENCE [LARGE SCALE GENOMIC DNA]</scope>
</reference>
<reference evidence="4" key="1">
    <citation type="submission" date="2017-02" db="UniProtKB">
        <authorList>
            <consortium name="WormBaseParasite"/>
        </authorList>
    </citation>
    <scope>IDENTIFICATION</scope>
</reference>
<feature type="chain" id="PRO_5043124900" evidence="1">
    <location>
        <begin position="20"/>
        <end position="133"/>
    </location>
</feature>
<dbReference type="EMBL" id="UYSL01019917">
    <property type="protein sequence ID" value="VDL71294.1"/>
    <property type="molecule type" value="Genomic_DNA"/>
</dbReference>
<keyword evidence="1" id="KW-0732">Signal</keyword>
<feature type="signal peptide" evidence="1">
    <location>
        <begin position="1"/>
        <end position="19"/>
    </location>
</feature>
<dbReference type="AlphaFoldDB" id="A0A0N4XXI5"/>
<evidence type="ECO:0000313" key="3">
    <source>
        <dbReference type="Proteomes" id="UP000271162"/>
    </source>
</evidence>
<name>A0A0N4XXI5_NIPBR</name>
<dbReference type="STRING" id="27835.A0A0N4XXI5"/>
<gene>
    <name evidence="2" type="ORF">NBR_LOCUS7705</name>
</gene>
<organism evidence="4">
    <name type="scientific">Nippostrongylus brasiliensis</name>
    <name type="common">Rat hookworm</name>
    <dbReference type="NCBI Taxonomy" id="27835"/>
    <lineage>
        <taxon>Eukaryota</taxon>
        <taxon>Metazoa</taxon>
        <taxon>Ecdysozoa</taxon>
        <taxon>Nematoda</taxon>
        <taxon>Chromadorea</taxon>
        <taxon>Rhabditida</taxon>
        <taxon>Rhabditina</taxon>
        <taxon>Rhabditomorpha</taxon>
        <taxon>Strongyloidea</taxon>
        <taxon>Heligmosomidae</taxon>
        <taxon>Nippostrongylus</taxon>
    </lineage>
</organism>
<evidence type="ECO:0000313" key="2">
    <source>
        <dbReference type="EMBL" id="VDL71294.1"/>
    </source>
</evidence>
<keyword evidence="3" id="KW-1185">Reference proteome</keyword>
<dbReference type="Proteomes" id="UP000271162">
    <property type="component" value="Unassembled WGS sequence"/>
</dbReference>
<dbReference type="WBParaSite" id="NBR_0000770401-mRNA-1">
    <property type="protein sequence ID" value="NBR_0000770401-mRNA-1"/>
    <property type="gene ID" value="NBR_0000770401"/>
</dbReference>